<keyword evidence="1" id="KW-0812">Transmembrane</keyword>
<evidence type="ECO:0000313" key="3">
    <source>
        <dbReference type="Proteomes" id="UP001400965"/>
    </source>
</evidence>
<name>A0ABN1M5D8_9FIRM</name>
<protein>
    <submittedName>
        <fullName evidence="2">Gx transporter family protein</fullName>
    </submittedName>
</protein>
<dbReference type="PIRSF" id="PIRSF027391">
    <property type="entry name" value="Hpre_diP_synt_I"/>
    <property type="match status" value="1"/>
</dbReference>
<organism evidence="2 3">
    <name type="scientific">Paraclostridium tenue</name>
    <dbReference type="NCBI Taxonomy" id="1737"/>
    <lineage>
        <taxon>Bacteria</taxon>
        <taxon>Bacillati</taxon>
        <taxon>Bacillota</taxon>
        <taxon>Clostridia</taxon>
        <taxon>Peptostreptococcales</taxon>
        <taxon>Peptostreptococcaceae</taxon>
        <taxon>Paraclostridium</taxon>
    </lineage>
</organism>
<keyword evidence="1" id="KW-0472">Membrane</keyword>
<feature type="transmembrane region" description="Helical" evidence="1">
    <location>
        <begin position="104"/>
        <end position="127"/>
    </location>
</feature>
<evidence type="ECO:0000313" key="2">
    <source>
        <dbReference type="EMBL" id="GAA0864465.1"/>
    </source>
</evidence>
<feature type="transmembrane region" description="Helical" evidence="1">
    <location>
        <begin position="133"/>
        <end position="152"/>
    </location>
</feature>
<gene>
    <name evidence="2" type="ORF">GCM10008917_18040</name>
</gene>
<feature type="transmembrane region" description="Helical" evidence="1">
    <location>
        <begin position="76"/>
        <end position="97"/>
    </location>
</feature>
<dbReference type="EMBL" id="BAAACP010000010">
    <property type="protein sequence ID" value="GAA0864465.1"/>
    <property type="molecule type" value="Genomic_DNA"/>
</dbReference>
<keyword evidence="1" id="KW-1133">Transmembrane helix</keyword>
<sequence>MKTKKMTYMSLMVGYSLILYIIEGYIPNPLITIFPGAKLGLTNIITLTSLVVFGTKDTFVIVSVRVLMSSIFTGPISYLMFSIAGAYLSLLFMMIALKTDKFSLIGVSVIGAIGHNIGQLIVASLIIKNAMMFGYLPYMLIASVITGIFVGITSKYMVDKIPYIGKNQY</sequence>
<proteinExistence type="predicted"/>
<dbReference type="Proteomes" id="UP001400965">
    <property type="component" value="Unassembled WGS sequence"/>
</dbReference>
<reference evidence="2 3" key="1">
    <citation type="journal article" date="2019" name="Int. J. Syst. Evol. Microbiol.">
        <title>The Global Catalogue of Microorganisms (GCM) 10K type strain sequencing project: providing services to taxonomists for standard genome sequencing and annotation.</title>
        <authorList>
            <consortium name="The Broad Institute Genomics Platform"/>
            <consortium name="The Broad Institute Genome Sequencing Center for Infectious Disease"/>
            <person name="Wu L."/>
            <person name="Ma J."/>
        </authorList>
    </citation>
    <scope>NUCLEOTIDE SEQUENCE [LARGE SCALE GENOMIC DNA]</scope>
    <source>
        <strain evidence="2 3">JCM 6486</strain>
    </source>
</reference>
<keyword evidence="3" id="KW-1185">Reference proteome</keyword>
<evidence type="ECO:0000256" key="1">
    <source>
        <dbReference type="SAM" id="Phobius"/>
    </source>
</evidence>
<dbReference type="InterPro" id="IPR010898">
    <property type="entry name" value="Hpre_diP_synth_I"/>
</dbReference>
<accession>A0ABN1M5D8</accession>
<dbReference type="RefSeq" id="WP_346045141.1">
    <property type="nucleotide sequence ID" value="NZ_BAAACP010000010.1"/>
</dbReference>
<feature type="transmembrane region" description="Helical" evidence="1">
    <location>
        <begin position="7"/>
        <end position="26"/>
    </location>
</feature>
<dbReference type="Pfam" id="PF07456">
    <property type="entry name" value="Hpre_diP_synt_I"/>
    <property type="match status" value="1"/>
</dbReference>
<dbReference type="InterPro" id="IPR014535">
    <property type="entry name" value="Hpre_diP_synt_I"/>
</dbReference>
<dbReference type="Gene3D" id="1.10.1760.20">
    <property type="match status" value="1"/>
</dbReference>
<comment type="caution">
    <text evidence="2">The sequence shown here is derived from an EMBL/GenBank/DDBJ whole genome shotgun (WGS) entry which is preliminary data.</text>
</comment>